<evidence type="ECO:0000313" key="2">
    <source>
        <dbReference type="EMBL" id="PTB38594.1"/>
    </source>
</evidence>
<name>A0A2T3Z198_TRIA4</name>
<dbReference type="Proteomes" id="UP000240493">
    <property type="component" value="Unassembled WGS sequence"/>
</dbReference>
<dbReference type="AlphaFoldDB" id="A0A2T3Z198"/>
<feature type="region of interest" description="Disordered" evidence="1">
    <location>
        <begin position="105"/>
        <end position="128"/>
    </location>
</feature>
<protein>
    <submittedName>
        <fullName evidence="2">Uncharacterized protein</fullName>
    </submittedName>
</protein>
<sequence length="167" mass="18278">MHMLDHGVRWAVEELGARWGRSWSRTGPPQAIAGWVMPALMPALEDTARPKAPWEAKFQQTSLALRFFTEISHSVWLNLRCPAEALSCYPSQTQLTEALIELQGGRSAGNRPADPNGQPDPGTHWAKTTTGKHKVFVDGGEPKDEEELVVGLTAEGILRGPRSIATS</sequence>
<dbReference type="EMBL" id="KZ679265">
    <property type="protein sequence ID" value="PTB38594.1"/>
    <property type="molecule type" value="Genomic_DNA"/>
</dbReference>
<organism evidence="2 3">
    <name type="scientific">Trichoderma asperellum (strain ATCC 204424 / CBS 433.97 / NBRC 101777)</name>
    <dbReference type="NCBI Taxonomy" id="1042311"/>
    <lineage>
        <taxon>Eukaryota</taxon>
        <taxon>Fungi</taxon>
        <taxon>Dikarya</taxon>
        <taxon>Ascomycota</taxon>
        <taxon>Pezizomycotina</taxon>
        <taxon>Sordariomycetes</taxon>
        <taxon>Hypocreomycetidae</taxon>
        <taxon>Hypocreales</taxon>
        <taxon>Hypocreaceae</taxon>
        <taxon>Trichoderma</taxon>
    </lineage>
</organism>
<reference evidence="2 3" key="1">
    <citation type="submission" date="2016-07" db="EMBL/GenBank/DDBJ databases">
        <title>Multiple horizontal gene transfer events from other fungi enriched the ability of initially mycotrophic Trichoderma (Ascomycota) to feed on dead plant biomass.</title>
        <authorList>
            <consortium name="DOE Joint Genome Institute"/>
            <person name="Aerts A."/>
            <person name="Atanasova L."/>
            <person name="Chenthamara K."/>
            <person name="Zhang J."/>
            <person name="Grujic M."/>
            <person name="Henrissat B."/>
            <person name="Kuo A."/>
            <person name="Salamov A."/>
            <person name="Lipzen A."/>
            <person name="Labutti K."/>
            <person name="Barry K."/>
            <person name="Miao Y."/>
            <person name="Rahimi M.J."/>
            <person name="Shen Q."/>
            <person name="Grigoriev I.V."/>
            <person name="Kubicek C.P."/>
            <person name="Druzhinina I.S."/>
        </authorList>
    </citation>
    <scope>NUCLEOTIDE SEQUENCE [LARGE SCALE GENOMIC DNA]</scope>
    <source>
        <strain evidence="2 3">CBS 433.97</strain>
    </source>
</reference>
<evidence type="ECO:0000313" key="3">
    <source>
        <dbReference type="Proteomes" id="UP000240493"/>
    </source>
</evidence>
<accession>A0A2T3Z198</accession>
<evidence type="ECO:0000256" key="1">
    <source>
        <dbReference type="SAM" id="MobiDB-lite"/>
    </source>
</evidence>
<gene>
    <name evidence="2" type="ORF">M441DRAFT_91235</name>
</gene>
<keyword evidence="3" id="KW-1185">Reference proteome</keyword>
<proteinExistence type="predicted"/>